<dbReference type="Proteomes" id="UP001062846">
    <property type="component" value="Chromosome 3"/>
</dbReference>
<proteinExistence type="predicted"/>
<protein>
    <submittedName>
        <fullName evidence="1">Uncharacterized protein</fullName>
    </submittedName>
</protein>
<name>A0ACC0PFC3_RHOML</name>
<evidence type="ECO:0000313" key="1">
    <source>
        <dbReference type="EMBL" id="KAI8563894.1"/>
    </source>
</evidence>
<reference evidence="1" key="1">
    <citation type="submission" date="2022-02" db="EMBL/GenBank/DDBJ databases">
        <title>Plant Genome Project.</title>
        <authorList>
            <person name="Zhang R.-G."/>
        </authorList>
    </citation>
    <scope>NUCLEOTIDE SEQUENCE</scope>
    <source>
        <strain evidence="1">AT1</strain>
    </source>
</reference>
<organism evidence="1 2">
    <name type="scientific">Rhododendron molle</name>
    <name type="common">Chinese azalea</name>
    <name type="synonym">Azalea mollis</name>
    <dbReference type="NCBI Taxonomy" id="49168"/>
    <lineage>
        <taxon>Eukaryota</taxon>
        <taxon>Viridiplantae</taxon>
        <taxon>Streptophyta</taxon>
        <taxon>Embryophyta</taxon>
        <taxon>Tracheophyta</taxon>
        <taxon>Spermatophyta</taxon>
        <taxon>Magnoliopsida</taxon>
        <taxon>eudicotyledons</taxon>
        <taxon>Gunneridae</taxon>
        <taxon>Pentapetalae</taxon>
        <taxon>asterids</taxon>
        <taxon>Ericales</taxon>
        <taxon>Ericaceae</taxon>
        <taxon>Ericoideae</taxon>
        <taxon>Rhodoreae</taxon>
        <taxon>Rhododendron</taxon>
    </lineage>
</organism>
<comment type="caution">
    <text evidence="1">The sequence shown here is derived from an EMBL/GenBank/DDBJ whole genome shotgun (WGS) entry which is preliminary data.</text>
</comment>
<sequence length="120" mass="13342">MGLGNLSGPPRFLFTIKEETKEDLESEDAKSRGDNKSGKGSRNRSLRDMLLTVETPFLNPAASPSYFTPPLTPMGSSPNCEGFDPLFELTSDAEFNRIRSSPPPKFKFLKDAEDKLIEEN</sequence>
<accession>A0ACC0PFC3</accession>
<dbReference type="EMBL" id="CM046390">
    <property type="protein sequence ID" value="KAI8563894.1"/>
    <property type="molecule type" value="Genomic_DNA"/>
</dbReference>
<gene>
    <name evidence="1" type="ORF">RHMOL_Rhmol03G0145000</name>
</gene>
<keyword evidence="2" id="KW-1185">Reference proteome</keyword>
<evidence type="ECO:0000313" key="2">
    <source>
        <dbReference type="Proteomes" id="UP001062846"/>
    </source>
</evidence>